<keyword evidence="2" id="KW-0201">Cytochrome c-type biogenesis</keyword>
<evidence type="ECO:0000259" key="6">
    <source>
        <dbReference type="PROSITE" id="PS51352"/>
    </source>
</evidence>
<dbReference type="Pfam" id="PF13905">
    <property type="entry name" value="Thioredoxin_8"/>
    <property type="match status" value="1"/>
</dbReference>
<feature type="signal peptide" evidence="5">
    <location>
        <begin position="1"/>
        <end position="30"/>
    </location>
</feature>
<accession>A0A6A7WDF4</accession>
<keyword evidence="3" id="KW-1015">Disulfide bond</keyword>
<feature type="chain" id="PRO_5025444042" evidence="5">
    <location>
        <begin position="31"/>
        <end position="497"/>
    </location>
</feature>
<dbReference type="AlphaFoldDB" id="A0A6A7WDF4"/>
<evidence type="ECO:0000256" key="5">
    <source>
        <dbReference type="SAM" id="SignalP"/>
    </source>
</evidence>
<dbReference type="CDD" id="cd02966">
    <property type="entry name" value="TlpA_like_family"/>
    <property type="match status" value="1"/>
</dbReference>
<feature type="domain" description="Thioredoxin" evidence="6">
    <location>
        <begin position="303"/>
        <end position="497"/>
    </location>
</feature>
<dbReference type="Gene3D" id="3.40.30.10">
    <property type="entry name" value="Glutaredoxin"/>
    <property type="match status" value="1"/>
</dbReference>
<name>A0A6A7WDF4_9BACT</name>
<dbReference type="Proteomes" id="UP000384372">
    <property type="component" value="Unassembled WGS sequence"/>
</dbReference>
<dbReference type="OrthoDB" id="1120316at2"/>
<dbReference type="InterPro" id="IPR013766">
    <property type="entry name" value="Thioredoxin_domain"/>
</dbReference>
<comment type="caution">
    <text evidence="7">The sequence shown here is derived from an EMBL/GenBank/DDBJ whole genome shotgun (WGS) entry which is preliminary data.</text>
</comment>
<dbReference type="InterPro" id="IPR050553">
    <property type="entry name" value="Thioredoxin_ResA/DsbE_sf"/>
</dbReference>
<sequence length="497" mass="55546">MTQFNYCKTTICRHLLFLVLALSFGFTAQAKDNTITLPPTSPHFGPSQINVIFDHYTPGSRERVRIILYNGAFSGGPYDTKLRKNADGTQGFAITENLVLPTQADLKIGKRAIPIIMVPEGKLTITLDSTNVKFDGDYAALCTELQTVKDNLETSGRTFFDDIKGMTPLQYKQFIVDTYQANKKAIDKAAVSKACKTYARVQLDLNYIGHLLGYKTYLSMSNMISKDSTAQKNLETPIDSASYFKGLSKMSILRSVNQRYYPYYCELDNKPLGIHIINDELSDNLIKADKYGKKLTSSNPFMPAPNTPLSEEELQAAKAEITCQPVLQLLLAKNEQVAQKAKADAEASKKLREEAAAKGTFSIVDIPEKMAAGKIIETLIAPYKGKTILIDFWNTWCMPCRAAMKSIKPIKEEMKDIVYIYIADATSPIDKWNEMIPDIHGIHTRISNPQSTELGKQYNFDAIPTYVIIDKQGHKIYQHTGFPGIEALKEALTNANK</sequence>
<dbReference type="InterPro" id="IPR036249">
    <property type="entry name" value="Thioredoxin-like_sf"/>
</dbReference>
<dbReference type="PANTHER" id="PTHR42852">
    <property type="entry name" value="THIOL:DISULFIDE INTERCHANGE PROTEIN DSBE"/>
    <property type="match status" value="1"/>
</dbReference>
<reference evidence="7 8" key="1">
    <citation type="submission" date="2019-09" db="EMBL/GenBank/DDBJ databases">
        <title>Distinct polysaccharide growth profiles of human intestinal Prevotella copri isolates.</title>
        <authorList>
            <person name="Fehlner-Peach H."/>
            <person name="Magnabosco C."/>
            <person name="Raghavan V."/>
            <person name="Scher J.U."/>
            <person name="Tett A."/>
            <person name="Cox L.M."/>
            <person name="Gottsegen C."/>
            <person name="Watters A."/>
            <person name="Wiltshire- Gordon J.D."/>
            <person name="Segata N."/>
            <person name="Bonneau R."/>
            <person name="Littman D.R."/>
        </authorList>
    </citation>
    <scope>NUCLEOTIDE SEQUENCE [LARGE SCALE GENOMIC DNA]</scope>
    <source>
        <strain evidence="8">iAQ1173</strain>
    </source>
</reference>
<keyword evidence="8" id="KW-1185">Reference proteome</keyword>
<organism evidence="7 8">
    <name type="scientific">Segatella copri</name>
    <dbReference type="NCBI Taxonomy" id="165179"/>
    <lineage>
        <taxon>Bacteria</taxon>
        <taxon>Pseudomonadati</taxon>
        <taxon>Bacteroidota</taxon>
        <taxon>Bacteroidia</taxon>
        <taxon>Bacteroidales</taxon>
        <taxon>Prevotellaceae</taxon>
        <taxon>Segatella</taxon>
    </lineage>
</organism>
<keyword evidence="4" id="KW-0676">Redox-active center</keyword>
<proteinExistence type="predicted"/>
<dbReference type="GO" id="GO:0017004">
    <property type="term" value="P:cytochrome complex assembly"/>
    <property type="evidence" value="ECO:0007669"/>
    <property type="project" value="UniProtKB-KW"/>
</dbReference>
<dbReference type="PANTHER" id="PTHR42852:SF6">
    <property type="entry name" value="THIOL:DISULFIDE INTERCHANGE PROTEIN DSBE"/>
    <property type="match status" value="1"/>
</dbReference>
<evidence type="ECO:0000256" key="3">
    <source>
        <dbReference type="ARBA" id="ARBA00023157"/>
    </source>
</evidence>
<evidence type="ECO:0000256" key="1">
    <source>
        <dbReference type="ARBA" id="ARBA00004196"/>
    </source>
</evidence>
<evidence type="ECO:0000313" key="7">
    <source>
        <dbReference type="EMBL" id="MQP12500.1"/>
    </source>
</evidence>
<evidence type="ECO:0000256" key="4">
    <source>
        <dbReference type="ARBA" id="ARBA00023284"/>
    </source>
</evidence>
<dbReference type="InterPro" id="IPR012336">
    <property type="entry name" value="Thioredoxin-like_fold"/>
</dbReference>
<dbReference type="EMBL" id="VZAD01000085">
    <property type="protein sequence ID" value="MQP12500.1"/>
    <property type="molecule type" value="Genomic_DNA"/>
</dbReference>
<keyword evidence="5" id="KW-0732">Signal</keyword>
<dbReference type="SUPFAM" id="SSF52833">
    <property type="entry name" value="Thioredoxin-like"/>
    <property type="match status" value="1"/>
</dbReference>
<dbReference type="RefSeq" id="WP_158464096.1">
    <property type="nucleotide sequence ID" value="NZ_VZAD01000085.1"/>
</dbReference>
<dbReference type="GO" id="GO:0030313">
    <property type="term" value="C:cell envelope"/>
    <property type="evidence" value="ECO:0007669"/>
    <property type="project" value="UniProtKB-SubCell"/>
</dbReference>
<dbReference type="PROSITE" id="PS51352">
    <property type="entry name" value="THIOREDOXIN_2"/>
    <property type="match status" value="1"/>
</dbReference>
<evidence type="ECO:0000256" key="2">
    <source>
        <dbReference type="ARBA" id="ARBA00022748"/>
    </source>
</evidence>
<evidence type="ECO:0000313" key="8">
    <source>
        <dbReference type="Proteomes" id="UP000384372"/>
    </source>
</evidence>
<comment type="subcellular location">
    <subcellularLocation>
        <location evidence="1">Cell envelope</location>
    </subcellularLocation>
</comment>
<protein>
    <submittedName>
        <fullName evidence="7">TlpA family protein disulfide reductase</fullName>
    </submittedName>
</protein>
<gene>
    <name evidence="7" type="ORF">F7D20_11165</name>
</gene>